<keyword evidence="9" id="KW-0862">Zinc</keyword>
<dbReference type="InterPro" id="IPR043145">
    <property type="entry name" value="Znf_ZZ_sf"/>
</dbReference>
<evidence type="ECO:0000259" key="13">
    <source>
        <dbReference type="PROSITE" id="PS50135"/>
    </source>
</evidence>
<evidence type="ECO:0008006" key="17">
    <source>
        <dbReference type="Google" id="ProtNLM"/>
    </source>
</evidence>
<dbReference type="GO" id="GO:0016567">
    <property type="term" value="P:protein ubiquitination"/>
    <property type="evidence" value="ECO:0000318"/>
    <property type="project" value="GO_Central"/>
</dbReference>
<dbReference type="GO" id="GO:0061630">
    <property type="term" value="F:ubiquitin protein ligase activity"/>
    <property type="evidence" value="ECO:0000318"/>
    <property type="project" value="GO_Central"/>
</dbReference>
<dbReference type="InterPro" id="IPR000433">
    <property type="entry name" value="Znf_ZZ"/>
</dbReference>
<dbReference type="PRINTS" id="PR01415">
    <property type="entry name" value="ANKYRIN"/>
</dbReference>
<keyword evidence="3" id="KW-0963">Cytoplasm</keyword>
<evidence type="ECO:0000259" key="14">
    <source>
        <dbReference type="PROSITE" id="PS51416"/>
    </source>
</evidence>
<dbReference type="UniPathway" id="UPA00143"/>
<feature type="region of interest" description="Disordered" evidence="12">
    <location>
        <begin position="241"/>
        <end position="281"/>
    </location>
</feature>
<keyword evidence="10" id="KW-0040">ANK repeat</keyword>
<dbReference type="PROSITE" id="PS50088">
    <property type="entry name" value="ANK_REPEAT"/>
    <property type="match status" value="3"/>
</dbReference>
<keyword evidence="16" id="KW-1185">Reference proteome</keyword>
<dbReference type="SMART" id="SM00291">
    <property type="entry name" value="ZnF_ZZ"/>
    <property type="match status" value="1"/>
</dbReference>
<dbReference type="SUPFAM" id="SSF57850">
    <property type="entry name" value="RING/U-box"/>
    <property type="match status" value="1"/>
</dbReference>
<dbReference type="Proteomes" id="UP000007110">
    <property type="component" value="Unassembled WGS sequence"/>
</dbReference>
<reference evidence="16" key="1">
    <citation type="submission" date="2015-02" db="EMBL/GenBank/DDBJ databases">
        <title>Genome sequencing for Strongylocentrotus purpuratus.</title>
        <authorList>
            <person name="Murali S."/>
            <person name="Liu Y."/>
            <person name="Vee V."/>
            <person name="English A."/>
            <person name="Wang M."/>
            <person name="Skinner E."/>
            <person name="Han Y."/>
            <person name="Muzny D.M."/>
            <person name="Worley K.C."/>
            <person name="Gibbs R.A."/>
        </authorList>
    </citation>
    <scope>NUCLEOTIDE SEQUENCE</scope>
</reference>
<dbReference type="OrthoDB" id="5977506at2759"/>
<accession>A0A7M7NYR2</accession>
<feature type="repeat" description="ANK" evidence="10">
    <location>
        <begin position="370"/>
        <end position="402"/>
    </location>
</feature>
<dbReference type="PROSITE" id="PS51416">
    <property type="entry name" value="MIB_HERC2"/>
    <property type="match status" value="2"/>
</dbReference>
<proteinExistence type="predicted"/>
<evidence type="ECO:0000256" key="5">
    <source>
        <dbReference type="ARBA" id="ARBA00022723"/>
    </source>
</evidence>
<dbReference type="GeneID" id="105446587"/>
<dbReference type="KEGG" id="spu:105446587"/>
<dbReference type="PANTHER" id="PTHR24202:SF4">
    <property type="entry name" value="E3 UBIQUITIN-PROTEIN LIGASE MIB2-RELATED"/>
    <property type="match status" value="1"/>
</dbReference>
<dbReference type="InterPro" id="IPR037252">
    <property type="entry name" value="Mib_Herc2_sf"/>
</dbReference>
<reference evidence="15" key="2">
    <citation type="submission" date="2021-01" db="UniProtKB">
        <authorList>
            <consortium name="EnsemblMetazoa"/>
        </authorList>
    </citation>
    <scope>IDENTIFICATION</scope>
</reference>
<evidence type="ECO:0000256" key="12">
    <source>
        <dbReference type="SAM" id="MobiDB-lite"/>
    </source>
</evidence>
<evidence type="ECO:0000256" key="9">
    <source>
        <dbReference type="ARBA" id="ARBA00022833"/>
    </source>
</evidence>
<evidence type="ECO:0000313" key="15">
    <source>
        <dbReference type="EnsemblMetazoa" id="XP_030843497"/>
    </source>
</evidence>
<feature type="repeat" description="ANK" evidence="10">
    <location>
        <begin position="337"/>
        <end position="369"/>
    </location>
</feature>
<evidence type="ECO:0000256" key="2">
    <source>
        <dbReference type="ARBA" id="ARBA00004906"/>
    </source>
</evidence>
<evidence type="ECO:0000256" key="4">
    <source>
        <dbReference type="ARBA" id="ARBA00022679"/>
    </source>
</evidence>
<name>A0A7M7NYR2_STRPU</name>
<dbReference type="InterPro" id="IPR002110">
    <property type="entry name" value="Ankyrin_rpt"/>
</dbReference>
<dbReference type="Pfam" id="PF00569">
    <property type="entry name" value="ZZ"/>
    <property type="match status" value="1"/>
</dbReference>
<dbReference type="SMART" id="SM00248">
    <property type="entry name" value="ANK"/>
    <property type="match status" value="5"/>
</dbReference>
<feature type="repeat" description="ANK" evidence="10">
    <location>
        <begin position="304"/>
        <end position="336"/>
    </location>
</feature>
<dbReference type="Gene3D" id="3.30.60.90">
    <property type="match status" value="1"/>
</dbReference>
<dbReference type="RefSeq" id="XP_030843497.1">
    <property type="nucleotide sequence ID" value="XM_030987637.1"/>
</dbReference>
<evidence type="ECO:0000256" key="11">
    <source>
        <dbReference type="PROSITE-ProRule" id="PRU00228"/>
    </source>
</evidence>
<dbReference type="PROSITE" id="PS50135">
    <property type="entry name" value="ZF_ZZ_2"/>
    <property type="match status" value="1"/>
</dbReference>
<keyword evidence="6" id="KW-0677">Repeat</keyword>
<dbReference type="SUPFAM" id="SSF159034">
    <property type="entry name" value="Mib/herc2 domain-like"/>
    <property type="match status" value="2"/>
</dbReference>
<dbReference type="InterPro" id="IPR036770">
    <property type="entry name" value="Ankyrin_rpt-contain_sf"/>
</dbReference>
<dbReference type="GO" id="GO:0008270">
    <property type="term" value="F:zinc ion binding"/>
    <property type="evidence" value="ECO:0007669"/>
    <property type="project" value="UniProtKB-KW"/>
</dbReference>
<feature type="domain" description="MIB/HERC2" evidence="14">
    <location>
        <begin position="1"/>
        <end position="76"/>
    </location>
</feature>
<dbReference type="InterPro" id="IPR010606">
    <property type="entry name" value="Mib_Herc2"/>
</dbReference>
<keyword evidence="8" id="KW-0833">Ubl conjugation pathway</keyword>
<dbReference type="EnsemblMetazoa" id="XM_030987637">
    <property type="protein sequence ID" value="XP_030843497"/>
    <property type="gene ID" value="LOC105446587"/>
</dbReference>
<keyword evidence="5" id="KW-0479">Metal-binding</keyword>
<dbReference type="Gene3D" id="1.25.40.20">
    <property type="entry name" value="Ankyrin repeat-containing domain"/>
    <property type="match status" value="2"/>
</dbReference>
<dbReference type="Pfam" id="PF06701">
    <property type="entry name" value="MIB_HERC2"/>
    <property type="match status" value="2"/>
</dbReference>
<organism evidence="15 16">
    <name type="scientific">Strongylocentrotus purpuratus</name>
    <name type="common">Purple sea urchin</name>
    <dbReference type="NCBI Taxonomy" id="7668"/>
    <lineage>
        <taxon>Eukaryota</taxon>
        <taxon>Metazoa</taxon>
        <taxon>Echinodermata</taxon>
        <taxon>Eleutherozoa</taxon>
        <taxon>Echinozoa</taxon>
        <taxon>Echinoidea</taxon>
        <taxon>Euechinoidea</taxon>
        <taxon>Echinacea</taxon>
        <taxon>Camarodonta</taxon>
        <taxon>Echinidea</taxon>
        <taxon>Strongylocentrotidae</taxon>
        <taxon>Strongylocentrotus</taxon>
    </lineage>
</organism>
<dbReference type="PROSITE" id="PS50297">
    <property type="entry name" value="ANK_REP_REGION"/>
    <property type="match status" value="3"/>
</dbReference>
<dbReference type="FunFam" id="2.30.30.40:FF:000044">
    <property type="entry name" value="E3 ubiquitin-protein ligase MIB2, putative"/>
    <property type="match status" value="1"/>
</dbReference>
<dbReference type="Pfam" id="PF12796">
    <property type="entry name" value="Ank_2"/>
    <property type="match status" value="1"/>
</dbReference>
<feature type="region of interest" description="Disordered" evidence="12">
    <location>
        <begin position="13"/>
        <end position="40"/>
    </location>
</feature>
<dbReference type="Gene3D" id="2.30.30.40">
    <property type="entry name" value="SH3 Domains"/>
    <property type="match status" value="2"/>
</dbReference>
<dbReference type="AlphaFoldDB" id="A0A7M7NYR2"/>
<dbReference type="Pfam" id="PF00023">
    <property type="entry name" value="Ank"/>
    <property type="match status" value="1"/>
</dbReference>
<dbReference type="GO" id="GO:0005737">
    <property type="term" value="C:cytoplasm"/>
    <property type="evidence" value="ECO:0000318"/>
    <property type="project" value="GO_Central"/>
</dbReference>
<evidence type="ECO:0000256" key="7">
    <source>
        <dbReference type="ARBA" id="ARBA00022771"/>
    </source>
</evidence>
<keyword evidence="7 11" id="KW-0863">Zinc-finger</keyword>
<dbReference type="FunFam" id="3.30.60.90:FF:000004">
    <property type="entry name" value="Putative E3 ubiquitin-protein ligase MIB2"/>
    <property type="match status" value="1"/>
</dbReference>
<sequence length="451" mass="48557">MATVEVGQRVVRSATWTSGDEDGGEGHLGTVVKLKDQDPQDPIPSGWAKIRWDNGNVNNYQVGSSGSYDLALFDSAPAGVIRVDAVCDSCLMDPIAGIPWKCSDESCPNYVLCTPCYMNDRHDLTHTFTRFTSQKETGTQVTPRFGEVKTVSRGLCPEAEVCRGKDWQGDDEDSAGGTVVEICPFSERQRSGVTVCWTQSKLVTTHRVGFDGKMDLKYTRAGTGIGYYATHLPLLDARPDGSGHTEIVKPLPPLLETEASSSSDSDSGEGGEESQLINAASRGNVERVVEILSTSPEKANAKIDGKTALHIAAIHGHLEVVQALIESGAEMDITDNDGDTPLLYSVEGNQPAITKYLIGKGADINRGNDTERRAIHHAAYRGFVDCARVLINHGCDVNVQDAAKDTPLHDAIFKSVDVVELLVKVPNLDVTLANKIKMTPLQLAAGLGKPE</sequence>
<evidence type="ECO:0000256" key="3">
    <source>
        <dbReference type="ARBA" id="ARBA00022490"/>
    </source>
</evidence>
<comment type="pathway">
    <text evidence="2">Protein modification; protein ubiquitination.</text>
</comment>
<feature type="domain" description="MIB/HERC2" evidence="14">
    <location>
        <begin position="147"/>
        <end position="222"/>
    </location>
</feature>
<dbReference type="OMA" id="EGNSWIF"/>
<protein>
    <recommendedName>
        <fullName evidence="17">RING-type E3 ubiquitin transferase</fullName>
    </recommendedName>
</protein>
<dbReference type="PANTHER" id="PTHR24202">
    <property type="entry name" value="E3 UBIQUITIN-PROTEIN LIGASE MIB2"/>
    <property type="match status" value="1"/>
</dbReference>
<evidence type="ECO:0000313" key="16">
    <source>
        <dbReference type="Proteomes" id="UP000007110"/>
    </source>
</evidence>
<comment type="subcellular location">
    <subcellularLocation>
        <location evidence="1">Cytoplasm</location>
    </subcellularLocation>
</comment>
<feature type="domain" description="ZZ-type" evidence="13">
    <location>
        <begin position="82"/>
        <end position="136"/>
    </location>
</feature>
<evidence type="ECO:0000256" key="1">
    <source>
        <dbReference type="ARBA" id="ARBA00004496"/>
    </source>
</evidence>
<evidence type="ECO:0000256" key="6">
    <source>
        <dbReference type="ARBA" id="ARBA00022737"/>
    </source>
</evidence>
<keyword evidence="4" id="KW-0808">Transferase</keyword>
<dbReference type="InParanoid" id="A0A7M7NYR2"/>
<evidence type="ECO:0000256" key="8">
    <source>
        <dbReference type="ARBA" id="ARBA00022786"/>
    </source>
</evidence>
<evidence type="ECO:0000256" key="10">
    <source>
        <dbReference type="PROSITE-ProRule" id="PRU00023"/>
    </source>
</evidence>
<dbReference type="SUPFAM" id="SSF48403">
    <property type="entry name" value="Ankyrin repeat"/>
    <property type="match status" value="1"/>
</dbReference>
<dbReference type="FunFam" id="1.25.40.20:FF:000667">
    <property type="entry name" value="Predicted protein"/>
    <property type="match status" value="1"/>
</dbReference>